<comment type="similarity">
    <text evidence="1">Belongs to the bacterial solute-binding protein 1 family.</text>
</comment>
<organism evidence="5 6">
    <name type="scientific">Nakamurella panacisegetis</name>
    <dbReference type="NCBI Taxonomy" id="1090615"/>
    <lineage>
        <taxon>Bacteria</taxon>
        <taxon>Bacillati</taxon>
        <taxon>Actinomycetota</taxon>
        <taxon>Actinomycetes</taxon>
        <taxon>Nakamurellales</taxon>
        <taxon>Nakamurellaceae</taxon>
        <taxon>Nakamurella</taxon>
    </lineage>
</organism>
<dbReference type="GO" id="GO:1901982">
    <property type="term" value="F:maltose binding"/>
    <property type="evidence" value="ECO:0007669"/>
    <property type="project" value="TreeGrafter"/>
</dbReference>
<accession>A0A1H0KDC1</accession>
<dbReference type="OrthoDB" id="9780991at2"/>
<protein>
    <submittedName>
        <fullName evidence="5">Carbohydrate ABC transporter substrate-binding protein, CUT1 family</fullName>
    </submittedName>
</protein>
<evidence type="ECO:0000313" key="6">
    <source>
        <dbReference type="Proteomes" id="UP000198741"/>
    </source>
</evidence>
<dbReference type="PANTHER" id="PTHR30061:SF50">
    <property type="entry name" value="MALTOSE_MALTODEXTRIN-BINDING PERIPLASMIC PROTEIN"/>
    <property type="match status" value="1"/>
</dbReference>
<keyword evidence="6" id="KW-1185">Reference proteome</keyword>
<dbReference type="EMBL" id="LT629710">
    <property type="protein sequence ID" value="SDO53761.1"/>
    <property type="molecule type" value="Genomic_DNA"/>
</dbReference>
<dbReference type="PANTHER" id="PTHR30061">
    <property type="entry name" value="MALTOSE-BINDING PERIPLASMIC PROTEIN"/>
    <property type="match status" value="1"/>
</dbReference>
<dbReference type="SUPFAM" id="SSF53850">
    <property type="entry name" value="Periplasmic binding protein-like II"/>
    <property type="match status" value="1"/>
</dbReference>
<evidence type="ECO:0000256" key="4">
    <source>
        <dbReference type="SAM" id="SignalP"/>
    </source>
</evidence>
<dbReference type="CDD" id="cd13585">
    <property type="entry name" value="PBP2_TMBP_like"/>
    <property type="match status" value="1"/>
</dbReference>
<evidence type="ECO:0000256" key="3">
    <source>
        <dbReference type="ARBA" id="ARBA00022729"/>
    </source>
</evidence>
<keyword evidence="2" id="KW-0813">Transport</keyword>
<dbReference type="GO" id="GO:0015768">
    <property type="term" value="P:maltose transport"/>
    <property type="evidence" value="ECO:0007669"/>
    <property type="project" value="TreeGrafter"/>
</dbReference>
<dbReference type="RefSeq" id="WP_090475160.1">
    <property type="nucleotide sequence ID" value="NZ_LT629710.1"/>
</dbReference>
<gene>
    <name evidence="5" type="ORF">SAMN04515671_1259</name>
</gene>
<dbReference type="Proteomes" id="UP000198741">
    <property type="component" value="Chromosome I"/>
</dbReference>
<proteinExistence type="inferred from homology"/>
<sequence length="417" mass="43291">MKTLRAHRASGMRTAALSAALIVAMPLALAACGSKSSASSSGGTPTVHVLDYYNEGNDNVVIGNTLTACGKANNITVVRDAVPGGGLIQKVLQESSSKTLPDVLMLDNPDMQQIAKSGALTPLSDYSISTDGYAPGILQAGTYNGKIYGLAPTVNSIALFYNKDVFTKAGITPPTTWADLRADAKKLTSGSQYGIALDANATYEGSWTFLPFMWSNGGSEKNINTPEVAEALQFWVDLMKDGSLSKGALNWTQADAENQFAAGKAAMMINGPWQFPALNAVKGLNYGVVSIPVNKAGQVAQAPLGGEVWTVPNTGNTENQKNGAKIVACMNSDANQIAMAVARGTVPSKTTLSTEFLKKAPAMAAFTKTVATARARTAILGDAWPKTATAIYTAVQSALTGQASPADALKTAASTVG</sequence>
<reference evidence="5 6" key="1">
    <citation type="submission" date="2016-10" db="EMBL/GenBank/DDBJ databases">
        <authorList>
            <person name="de Groot N.N."/>
        </authorList>
    </citation>
    <scope>NUCLEOTIDE SEQUENCE [LARGE SCALE GENOMIC DNA]</scope>
    <source>
        <strain evidence="6">P4-7,KCTC 19426,CECT 7604</strain>
    </source>
</reference>
<dbReference type="GO" id="GO:0055052">
    <property type="term" value="C:ATP-binding cassette (ABC) transporter complex, substrate-binding subunit-containing"/>
    <property type="evidence" value="ECO:0007669"/>
    <property type="project" value="TreeGrafter"/>
</dbReference>
<keyword evidence="3 4" id="KW-0732">Signal</keyword>
<dbReference type="Gene3D" id="3.40.190.10">
    <property type="entry name" value="Periplasmic binding protein-like II"/>
    <property type="match status" value="2"/>
</dbReference>
<name>A0A1H0KDC1_9ACTN</name>
<evidence type="ECO:0000256" key="1">
    <source>
        <dbReference type="ARBA" id="ARBA00008520"/>
    </source>
</evidence>
<feature type="signal peptide" evidence="4">
    <location>
        <begin position="1"/>
        <end position="30"/>
    </location>
</feature>
<dbReference type="Pfam" id="PF13416">
    <property type="entry name" value="SBP_bac_8"/>
    <property type="match status" value="1"/>
</dbReference>
<dbReference type="GO" id="GO:0042956">
    <property type="term" value="P:maltodextrin transmembrane transport"/>
    <property type="evidence" value="ECO:0007669"/>
    <property type="project" value="TreeGrafter"/>
</dbReference>
<dbReference type="AlphaFoldDB" id="A0A1H0KDC1"/>
<feature type="chain" id="PRO_5009249610" evidence="4">
    <location>
        <begin position="31"/>
        <end position="417"/>
    </location>
</feature>
<dbReference type="InterPro" id="IPR006059">
    <property type="entry name" value="SBP"/>
</dbReference>
<evidence type="ECO:0000256" key="2">
    <source>
        <dbReference type="ARBA" id="ARBA00022448"/>
    </source>
</evidence>
<evidence type="ECO:0000313" key="5">
    <source>
        <dbReference type="EMBL" id="SDO53761.1"/>
    </source>
</evidence>
<dbReference type="PROSITE" id="PS51257">
    <property type="entry name" value="PROKAR_LIPOPROTEIN"/>
    <property type="match status" value="1"/>
</dbReference>
<dbReference type="STRING" id="1090615.SAMN04515671_1259"/>